<feature type="transmembrane region" description="Helical" evidence="1">
    <location>
        <begin position="182"/>
        <end position="204"/>
    </location>
</feature>
<keyword evidence="1" id="KW-1133">Transmembrane helix</keyword>
<feature type="transmembrane region" description="Helical" evidence="1">
    <location>
        <begin position="91"/>
        <end position="110"/>
    </location>
</feature>
<keyword evidence="1" id="KW-0812">Transmembrane</keyword>
<dbReference type="EMBL" id="JBGJLR010000009">
    <property type="protein sequence ID" value="MEZ2739756.1"/>
    <property type="molecule type" value="Genomic_DNA"/>
</dbReference>
<accession>A0ABV4ID58</accession>
<evidence type="ECO:0000313" key="3">
    <source>
        <dbReference type="EMBL" id="MEZ2739756.1"/>
    </source>
</evidence>
<organism evidence="3 4">
    <name type="scientific">Comamonas jiangduensis</name>
    <dbReference type="NCBI Taxonomy" id="1194168"/>
    <lineage>
        <taxon>Bacteria</taxon>
        <taxon>Pseudomonadati</taxon>
        <taxon>Pseudomonadota</taxon>
        <taxon>Betaproteobacteria</taxon>
        <taxon>Burkholderiales</taxon>
        <taxon>Comamonadaceae</taxon>
        <taxon>Comamonas</taxon>
    </lineage>
</organism>
<dbReference type="EC" id="2.7.13.3" evidence="3"/>
<feature type="transmembrane region" description="Helical" evidence="1">
    <location>
        <begin position="154"/>
        <end position="176"/>
    </location>
</feature>
<dbReference type="InterPro" id="IPR050640">
    <property type="entry name" value="Bact_2-comp_sensor_kinase"/>
</dbReference>
<comment type="caution">
    <text evidence="3">The sequence shown here is derived from an EMBL/GenBank/DDBJ whole genome shotgun (WGS) entry which is preliminary data.</text>
</comment>
<reference evidence="3 4" key="1">
    <citation type="submission" date="2024-08" db="EMBL/GenBank/DDBJ databases">
        <authorList>
            <person name="Feng Z."/>
            <person name="Ronholm J."/>
        </authorList>
    </citation>
    <scope>NUCLEOTIDE SEQUENCE [LARGE SCALE GENOMIC DNA]</scope>
    <source>
        <strain evidence="3 4">4-AB0-8</strain>
    </source>
</reference>
<evidence type="ECO:0000256" key="1">
    <source>
        <dbReference type="SAM" id="Phobius"/>
    </source>
</evidence>
<dbReference type="Pfam" id="PF06580">
    <property type="entry name" value="His_kinase"/>
    <property type="match status" value="1"/>
</dbReference>
<keyword evidence="3" id="KW-0808">Transferase</keyword>
<dbReference type="Gene3D" id="3.30.565.10">
    <property type="entry name" value="Histidine kinase-like ATPase, C-terminal domain"/>
    <property type="match status" value="1"/>
</dbReference>
<dbReference type="Proteomes" id="UP001567350">
    <property type="component" value="Unassembled WGS sequence"/>
</dbReference>
<keyword evidence="1" id="KW-0472">Membrane</keyword>
<evidence type="ECO:0000259" key="2">
    <source>
        <dbReference type="Pfam" id="PF06580"/>
    </source>
</evidence>
<dbReference type="PANTHER" id="PTHR34220">
    <property type="entry name" value="SENSOR HISTIDINE KINASE YPDA"/>
    <property type="match status" value="1"/>
</dbReference>
<keyword evidence="3" id="KW-0418">Kinase</keyword>
<dbReference type="InterPro" id="IPR036890">
    <property type="entry name" value="HATPase_C_sf"/>
</dbReference>
<feature type="transmembrane region" description="Helical" evidence="1">
    <location>
        <begin position="122"/>
        <end position="142"/>
    </location>
</feature>
<proteinExistence type="predicted"/>
<evidence type="ECO:0000313" key="4">
    <source>
        <dbReference type="Proteomes" id="UP001567350"/>
    </source>
</evidence>
<gene>
    <name evidence="3" type="ORF">ACBP88_09920</name>
</gene>
<dbReference type="RefSeq" id="WP_370892096.1">
    <property type="nucleotide sequence ID" value="NZ_JBGJLT010000007.1"/>
</dbReference>
<dbReference type="GO" id="GO:0004673">
    <property type="term" value="F:protein histidine kinase activity"/>
    <property type="evidence" value="ECO:0007669"/>
    <property type="project" value="UniProtKB-EC"/>
</dbReference>
<keyword evidence="4" id="KW-1185">Reference proteome</keyword>
<protein>
    <submittedName>
        <fullName evidence="3">Sensor histidine kinase</fullName>
        <ecNumber evidence="3">2.7.13.3</ecNumber>
    </submittedName>
</protein>
<dbReference type="PANTHER" id="PTHR34220:SF7">
    <property type="entry name" value="SENSOR HISTIDINE KINASE YPDA"/>
    <property type="match status" value="1"/>
</dbReference>
<feature type="domain" description="Signal transduction histidine kinase internal region" evidence="2">
    <location>
        <begin position="216"/>
        <end position="294"/>
    </location>
</feature>
<dbReference type="SUPFAM" id="SSF55874">
    <property type="entry name" value="ATPase domain of HSP90 chaperone/DNA topoisomerase II/histidine kinase"/>
    <property type="match status" value="1"/>
</dbReference>
<dbReference type="InterPro" id="IPR010559">
    <property type="entry name" value="Sig_transdc_His_kin_internal"/>
</dbReference>
<name>A0ABV4ID58_9BURK</name>
<sequence>MTKSLIGSENNADHACALVSSWLWEGWVVVLSDMGGQNFQLRQTPGTPGCPMHKPQILSSQLPTDEYSEATTPQPSAALPVLIFDACHLGVVLRAVLGMELTLAIAALYTSHNAWDWLMHTAWLTSGGLPGTLVWLLLACSLKRVLHRMDSPHQYAIGIVLGVVAGLYATAMLAISGEVVRMHWLANAITGGILAAVLVGYLVLRAEGRTPAATKAQLTALQAHIRPHFLFNALNSAIALVRDEPSKAERLLEDLSDLFRATLQDPRSTIPLSEEIELAQRYLDIEQTRFGPRLQVQWDLDPHALHVRLPPLLLQPLVENAVKHGVEPSQIGAKVTISAQLTQKKFLLLRVTNTLTSSKHLGDKPLIHKGQGIALANVERRLRLLHDVDATFSAAPRHGVFEVRISLPSS</sequence>